<dbReference type="GO" id="GO:0016787">
    <property type="term" value="F:hydrolase activity"/>
    <property type="evidence" value="ECO:0007669"/>
    <property type="project" value="UniProtKB-KW"/>
</dbReference>
<gene>
    <name evidence="3" type="ORF">OHK93_001207</name>
</gene>
<dbReference type="Gene3D" id="3.40.50.1820">
    <property type="entry name" value="alpha/beta hydrolase"/>
    <property type="match status" value="1"/>
</dbReference>
<dbReference type="InterPro" id="IPR050300">
    <property type="entry name" value="GDXG_lipolytic_enzyme"/>
</dbReference>
<feature type="domain" description="BD-FAE-like" evidence="2">
    <location>
        <begin position="20"/>
        <end position="135"/>
    </location>
</feature>
<comment type="caution">
    <text evidence="3">The sequence shown here is derived from an EMBL/GenBank/DDBJ whole genome shotgun (WGS) entry which is preliminary data.</text>
</comment>
<accession>A0AA43TVZ8</accession>
<dbReference type="PANTHER" id="PTHR48081">
    <property type="entry name" value="AB HYDROLASE SUPERFAMILY PROTEIN C4A8.06C"/>
    <property type="match status" value="1"/>
</dbReference>
<dbReference type="InterPro" id="IPR049492">
    <property type="entry name" value="BD-FAE-like_dom"/>
</dbReference>
<protein>
    <recommendedName>
        <fullName evidence="2">BD-FAE-like domain-containing protein</fullName>
    </recommendedName>
</protein>
<name>A0AA43TVZ8_9LECA</name>
<dbReference type="Proteomes" id="UP001161017">
    <property type="component" value="Unassembled WGS sequence"/>
</dbReference>
<organism evidence="3 4">
    <name type="scientific">Ramalina farinacea</name>
    <dbReference type="NCBI Taxonomy" id="258253"/>
    <lineage>
        <taxon>Eukaryota</taxon>
        <taxon>Fungi</taxon>
        <taxon>Dikarya</taxon>
        <taxon>Ascomycota</taxon>
        <taxon>Pezizomycotina</taxon>
        <taxon>Lecanoromycetes</taxon>
        <taxon>OSLEUM clade</taxon>
        <taxon>Lecanoromycetidae</taxon>
        <taxon>Lecanorales</taxon>
        <taxon>Lecanorineae</taxon>
        <taxon>Ramalinaceae</taxon>
        <taxon>Ramalina</taxon>
    </lineage>
</organism>
<dbReference type="EMBL" id="JAPUFD010000011">
    <property type="protein sequence ID" value="MDI1490008.1"/>
    <property type="molecule type" value="Genomic_DNA"/>
</dbReference>
<evidence type="ECO:0000256" key="1">
    <source>
        <dbReference type="ARBA" id="ARBA00022801"/>
    </source>
</evidence>
<dbReference type="InterPro" id="IPR029058">
    <property type="entry name" value="AB_hydrolase_fold"/>
</dbReference>
<dbReference type="AlphaFoldDB" id="A0AA43TVZ8"/>
<dbReference type="PANTHER" id="PTHR48081:SF3">
    <property type="entry name" value="ALPHA_BETA HYDROLASE FOLD-3 DOMAIN-CONTAINING PROTEIN"/>
    <property type="match status" value="1"/>
</dbReference>
<keyword evidence="4" id="KW-1185">Reference proteome</keyword>
<reference evidence="3" key="1">
    <citation type="journal article" date="2023" name="Genome Biol. Evol.">
        <title>First Whole Genome Sequence and Flow Cytometry Genome Size Data for the Lichen-Forming Fungus Ramalina farinacea (Ascomycota).</title>
        <authorList>
            <person name="Llewellyn T."/>
            <person name="Mian S."/>
            <person name="Hill R."/>
            <person name="Leitch I.J."/>
            <person name="Gaya E."/>
        </authorList>
    </citation>
    <scope>NUCLEOTIDE SEQUENCE</scope>
    <source>
        <strain evidence="3">LIQ254RAFAR</strain>
    </source>
</reference>
<sequence length="338" mass="36937">MEDPKTITYSQVQGLDIKVDLFLPKSLPTGSHPSIVFIHGGGMIAGNREGLASQQWLLDTCATHSIPFLSTDHRLIYPSTGFDIISDARSLLSFLASPSISPHLPPNTSLDPTRIALTGESGGGYMAYAAALYANPKPCAVLQQYAMGGNLLLDHWIKPNGVACPGGNVPEERLESLMREGRVVADDPLGGYAPGRDPRDDSGRLGLWARWVRRGEVVDYVLGVEGLSRSLAQFVGVREREEHLPKEVRRAVLHLNVEGGVPPMLLVHGVEDELVPVEESRTMHEKWLACEGKSELMAVEGAGHALRTPGTMGQWMQGIEEIRASMARWLLEQLQVKK</sequence>
<evidence type="ECO:0000313" key="3">
    <source>
        <dbReference type="EMBL" id="MDI1490008.1"/>
    </source>
</evidence>
<dbReference type="Pfam" id="PF20434">
    <property type="entry name" value="BD-FAE"/>
    <property type="match status" value="1"/>
</dbReference>
<evidence type="ECO:0000313" key="4">
    <source>
        <dbReference type="Proteomes" id="UP001161017"/>
    </source>
</evidence>
<keyword evidence="1" id="KW-0378">Hydrolase</keyword>
<dbReference type="SUPFAM" id="SSF53474">
    <property type="entry name" value="alpha/beta-Hydrolases"/>
    <property type="match status" value="1"/>
</dbReference>
<evidence type="ECO:0000259" key="2">
    <source>
        <dbReference type="Pfam" id="PF20434"/>
    </source>
</evidence>
<proteinExistence type="predicted"/>